<accession>A0ABW5NJ33</accession>
<keyword evidence="2" id="KW-1185">Reference proteome</keyword>
<dbReference type="RefSeq" id="WP_380867556.1">
    <property type="nucleotide sequence ID" value="NZ_JBHUMA010000004.1"/>
</dbReference>
<dbReference type="Pfam" id="PF14135">
    <property type="entry name" value="DUF4302"/>
    <property type="match status" value="1"/>
</dbReference>
<dbReference type="EMBL" id="JBHUMA010000004">
    <property type="protein sequence ID" value="MFD2598034.1"/>
    <property type="molecule type" value="Genomic_DNA"/>
</dbReference>
<evidence type="ECO:0000313" key="1">
    <source>
        <dbReference type="EMBL" id="MFD2598034.1"/>
    </source>
</evidence>
<sequence length="429" mass="47478">MKNYSIILIILFLALGLGSCTRLEDPIFEDNASARVQADVDLARSSLRSHADWWRIKYYPSSNREFGGYNIFAKFVSDSEVILTSDIDSDNTTSSYAVISETGALLTFNGFNKIIHYFTEPGIDSGKGAADSGLKGDFEFIVLESTTDSITLKGKKSGNIMVMEPIRGNGEEVVIQYRRSAAMVDAFNGYRMLLPSGKIESLTKSERTFRLTSNANSSIMSYRPTLEGFELYSPYEIENVSFKTLKYVQPDATYPEGHFTDESGSIKIFAPQTSNQMLFSQNRWHMTYSNLGATGKGRWDIARTKLQAAGFTLSNVYIGRVSATYPMGIAVGMNNMSAQGVASFTFTPIAGTTNQFRLPFVGAYALNNGFTGTHYNAGMTDIIAPFANTTFTISVNANERPLFITITDNANPNNFYRLTLTTAYNPYNK</sequence>
<proteinExistence type="predicted"/>
<comment type="caution">
    <text evidence="1">The sequence shown here is derived from an EMBL/GenBank/DDBJ whole genome shotgun (WGS) entry which is preliminary data.</text>
</comment>
<dbReference type="InterPro" id="IPR025396">
    <property type="entry name" value="DUF4302"/>
</dbReference>
<evidence type="ECO:0000313" key="2">
    <source>
        <dbReference type="Proteomes" id="UP001597393"/>
    </source>
</evidence>
<gene>
    <name evidence="1" type="ORF">ACFSQ3_03635</name>
</gene>
<protein>
    <submittedName>
        <fullName evidence="1">DUF4302 domain-containing protein</fullName>
    </submittedName>
</protein>
<dbReference type="PROSITE" id="PS51257">
    <property type="entry name" value="PROKAR_LIPOPROTEIN"/>
    <property type="match status" value="1"/>
</dbReference>
<reference evidence="2" key="1">
    <citation type="journal article" date="2019" name="Int. J. Syst. Evol. Microbiol.">
        <title>The Global Catalogue of Microorganisms (GCM) 10K type strain sequencing project: providing services to taxonomists for standard genome sequencing and annotation.</title>
        <authorList>
            <consortium name="The Broad Institute Genomics Platform"/>
            <consortium name="The Broad Institute Genome Sequencing Center for Infectious Disease"/>
            <person name="Wu L."/>
            <person name="Ma J."/>
        </authorList>
    </citation>
    <scope>NUCLEOTIDE SEQUENCE [LARGE SCALE GENOMIC DNA]</scope>
    <source>
        <strain evidence="2">KCTC 42248</strain>
    </source>
</reference>
<organism evidence="1 2">
    <name type="scientific">Sphingobacterium corticis</name>
    <dbReference type="NCBI Taxonomy" id="1812823"/>
    <lineage>
        <taxon>Bacteria</taxon>
        <taxon>Pseudomonadati</taxon>
        <taxon>Bacteroidota</taxon>
        <taxon>Sphingobacteriia</taxon>
        <taxon>Sphingobacteriales</taxon>
        <taxon>Sphingobacteriaceae</taxon>
        <taxon>Sphingobacterium</taxon>
    </lineage>
</organism>
<dbReference type="Proteomes" id="UP001597393">
    <property type="component" value="Unassembled WGS sequence"/>
</dbReference>
<name>A0ABW5NJ33_9SPHI</name>